<evidence type="ECO:0000256" key="1">
    <source>
        <dbReference type="SAM" id="MobiDB-lite"/>
    </source>
</evidence>
<accession>A0ABQ9GNN9</accession>
<keyword evidence="3" id="KW-1185">Reference proteome</keyword>
<feature type="region of interest" description="Disordered" evidence="1">
    <location>
        <begin position="524"/>
        <end position="555"/>
    </location>
</feature>
<name>A0ABQ9GNN9_9NEOP</name>
<feature type="compositionally biased region" description="Basic and acidic residues" evidence="1">
    <location>
        <begin position="56"/>
        <end position="69"/>
    </location>
</feature>
<evidence type="ECO:0000313" key="2">
    <source>
        <dbReference type="EMBL" id="KAJ8873631.1"/>
    </source>
</evidence>
<sequence length="555" mass="62880">MSRQQQGQCRRRKLLRSNRGERIEPKLRWLDRDPPLCRSKGVPLRQKKKKKTGRQINEKRRQRTNDRQQRLNIPTNETSKTSTKKAEKLQRTLRSTPPTWTCFPNLRRGSNKATLPLYPTVTSPLRARLWADVQYSCVACIHVELNGDAAFRFSWSGAVYGPSGQAQPRAPAVEYVVHRKQGFQKCSVHYEQRIDETLAPLNHDVRLEFTRPSPQSRPSYKDNTALGRDQVKKCGDGGICAPRSPRNSPRKLASELAILKTPTLRCMENDLGLKSFRPTPANALSGTDMNKRHPACARLFDVFSTFPQRLTIRIHYDVLDYIAFLLVMYGWQDIFRECDKTTRDLETIYAKAVHDKVSTFEINLRKKSLPLPAYILKGTMSDVCPMMLVTMEGKVVPHEKIRTEKPQDTVADTLFDHARTQHKPVASKTEHTVSVRFDETSVGEKTGGKKVYPVQSTVDLPVSVNDVRRASVAGDKAAARFEGTTASTIHARVRERKNRIAWRARAPPKQTRARDRDEAIIHAPGGARRESVSGSKTGALMSGDVTARPEPRMRT</sequence>
<reference evidence="2 3" key="1">
    <citation type="submission" date="2023-02" db="EMBL/GenBank/DDBJ databases">
        <title>LHISI_Scaffold_Assembly.</title>
        <authorList>
            <person name="Stuart O.P."/>
            <person name="Cleave R."/>
            <person name="Magrath M.J.L."/>
            <person name="Mikheyev A.S."/>
        </authorList>
    </citation>
    <scope>NUCLEOTIDE SEQUENCE [LARGE SCALE GENOMIC DNA]</scope>
    <source>
        <strain evidence="2">Daus_M_001</strain>
        <tissue evidence="2">Leg muscle</tissue>
    </source>
</reference>
<dbReference type="EMBL" id="JARBHB010000010">
    <property type="protein sequence ID" value="KAJ8873631.1"/>
    <property type="molecule type" value="Genomic_DNA"/>
</dbReference>
<feature type="region of interest" description="Disordered" evidence="1">
    <location>
        <begin position="1"/>
        <end position="93"/>
    </location>
</feature>
<gene>
    <name evidence="2" type="ORF">PR048_024453</name>
</gene>
<comment type="caution">
    <text evidence="2">The sequence shown here is derived from an EMBL/GenBank/DDBJ whole genome shotgun (WGS) entry which is preliminary data.</text>
</comment>
<feature type="compositionally biased region" description="Basic and acidic residues" evidence="1">
    <location>
        <begin position="18"/>
        <end position="35"/>
    </location>
</feature>
<proteinExistence type="predicted"/>
<protein>
    <submittedName>
        <fullName evidence="2">Uncharacterized protein</fullName>
    </submittedName>
</protein>
<organism evidence="2 3">
    <name type="scientific">Dryococelus australis</name>
    <dbReference type="NCBI Taxonomy" id="614101"/>
    <lineage>
        <taxon>Eukaryota</taxon>
        <taxon>Metazoa</taxon>
        <taxon>Ecdysozoa</taxon>
        <taxon>Arthropoda</taxon>
        <taxon>Hexapoda</taxon>
        <taxon>Insecta</taxon>
        <taxon>Pterygota</taxon>
        <taxon>Neoptera</taxon>
        <taxon>Polyneoptera</taxon>
        <taxon>Phasmatodea</taxon>
        <taxon>Verophasmatodea</taxon>
        <taxon>Anareolatae</taxon>
        <taxon>Phasmatidae</taxon>
        <taxon>Eurycanthinae</taxon>
        <taxon>Dryococelus</taxon>
    </lineage>
</organism>
<dbReference type="Proteomes" id="UP001159363">
    <property type="component" value="Chromosome 9"/>
</dbReference>
<evidence type="ECO:0000313" key="3">
    <source>
        <dbReference type="Proteomes" id="UP001159363"/>
    </source>
</evidence>